<evidence type="ECO:0000313" key="11">
    <source>
        <dbReference type="Proteomes" id="UP000295680"/>
    </source>
</evidence>
<comment type="similarity">
    <text evidence="3 8">Belongs to the transthyretin family. 5-hydroxyisourate hydrolase subfamily.</text>
</comment>
<dbReference type="PANTHER" id="PTHR10395:SF7">
    <property type="entry name" value="5-HYDROXYISOURATE HYDROLASE"/>
    <property type="match status" value="1"/>
</dbReference>
<dbReference type="NCBIfam" id="TIGR02962">
    <property type="entry name" value="hdxy_isourate"/>
    <property type="match status" value="1"/>
</dbReference>
<accession>A0A4R2JDH5</accession>
<dbReference type="Gene3D" id="2.60.40.180">
    <property type="entry name" value="Transthyretin/hydroxyisourate hydrolase domain"/>
    <property type="match status" value="1"/>
</dbReference>
<organism evidence="10 11">
    <name type="scientific">Actinocrispum wychmicini</name>
    <dbReference type="NCBI Taxonomy" id="1213861"/>
    <lineage>
        <taxon>Bacteria</taxon>
        <taxon>Bacillati</taxon>
        <taxon>Actinomycetota</taxon>
        <taxon>Actinomycetes</taxon>
        <taxon>Pseudonocardiales</taxon>
        <taxon>Pseudonocardiaceae</taxon>
        <taxon>Actinocrispum</taxon>
    </lineage>
</organism>
<dbReference type="Proteomes" id="UP000295680">
    <property type="component" value="Unassembled WGS sequence"/>
</dbReference>
<dbReference type="InterPro" id="IPR023418">
    <property type="entry name" value="Thyroxine_BS"/>
</dbReference>
<evidence type="ECO:0000256" key="6">
    <source>
        <dbReference type="ARBA" id="ARBA00022801"/>
    </source>
</evidence>
<evidence type="ECO:0000256" key="3">
    <source>
        <dbReference type="ARBA" id="ARBA00009850"/>
    </source>
</evidence>
<feature type="binding site" evidence="7">
    <location>
        <position position="43"/>
    </location>
    <ligand>
        <name>substrate</name>
    </ligand>
</feature>
<dbReference type="PANTHER" id="PTHR10395">
    <property type="entry name" value="URICASE AND TRANSTHYRETIN-RELATED"/>
    <property type="match status" value="1"/>
</dbReference>
<dbReference type="InterPro" id="IPR000895">
    <property type="entry name" value="Transthyretin/HIU_hydrolase"/>
</dbReference>
<dbReference type="AlphaFoldDB" id="A0A4R2JDH5"/>
<dbReference type="GO" id="GO:0006144">
    <property type="term" value="P:purine nucleobase metabolic process"/>
    <property type="evidence" value="ECO:0007669"/>
    <property type="project" value="UniProtKB-KW"/>
</dbReference>
<dbReference type="SUPFAM" id="SSF49472">
    <property type="entry name" value="Transthyretin (synonym: prealbumin)"/>
    <property type="match status" value="1"/>
</dbReference>
<dbReference type="Pfam" id="PF00576">
    <property type="entry name" value="Transthyretin"/>
    <property type="match status" value="1"/>
</dbReference>
<evidence type="ECO:0000256" key="7">
    <source>
        <dbReference type="PIRSR" id="PIRSR600895-51"/>
    </source>
</evidence>
<evidence type="ECO:0000256" key="4">
    <source>
        <dbReference type="ARBA" id="ARBA00011881"/>
    </source>
</evidence>
<dbReference type="PROSITE" id="PS00768">
    <property type="entry name" value="TRANSTHYRETIN_1"/>
    <property type="match status" value="1"/>
</dbReference>
<comment type="caution">
    <text evidence="10">The sequence shown here is derived from an EMBL/GenBank/DDBJ whole genome shotgun (WGS) entry which is preliminary data.</text>
</comment>
<reference evidence="10 11" key="1">
    <citation type="submission" date="2019-03" db="EMBL/GenBank/DDBJ databases">
        <title>Genomic Encyclopedia of Type Strains, Phase IV (KMG-IV): sequencing the most valuable type-strain genomes for metagenomic binning, comparative biology and taxonomic classification.</title>
        <authorList>
            <person name="Goeker M."/>
        </authorList>
    </citation>
    <scope>NUCLEOTIDE SEQUENCE [LARGE SCALE GENOMIC DNA]</scope>
    <source>
        <strain evidence="10 11">DSM 45934</strain>
    </source>
</reference>
<evidence type="ECO:0000259" key="9">
    <source>
        <dbReference type="Pfam" id="PF00576"/>
    </source>
</evidence>
<sequence>MSSCVTTHVLDAAAGKPAADVPVRLEAADGTVLATGATDADGRAKDLGPAELPAGVYRLIFDTGAYHGPEAFYPEIVVCFQIAAPGVHHHVPVLLSPFAYSTYRGS</sequence>
<dbReference type="EC" id="3.5.2.17" evidence="8"/>
<evidence type="ECO:0000256" key="5">
    <source>
        <dbReference type="ARBA" id="ARBA00022631"/>
    </source>
</evidence>
<keyword evidence="6 8" id="KW-0378">Hydrolase</keyword>
<keyword evidence="11" id="KW-1185">Reference proteome</keyword>
<dbReference type="RefSeq" id="WP_132120652.1">
    <property type="nucleotide sequence ID" value="NZ_SLWS01000006.1"/>
</dbReference>
<dbReference type="EMBL" id="SLWS01000006">
    <property type="protein sequence ID" value="TCO56974.1"/>
    <property type="molecule type" value="Genomic_DNA"/>
</dbReference>
<evidence type="ECO:0000256" key="2">
    <source>
        <dbReference type="ARBA" id="ARBA00002704"/>
    </source>
</evidence>
<name>A0A4R2JDH5_9PSEU</name>
<gene>
    <name evidence="10" type="ORF">EV192_106449</name>
</gene>
<dbReference type="PRINTS" id="PR00189">
    <property type="entry name" value="TRNSTHYRETIN"/>
</dbReference>
<evidence type="ECO:0000256" key="8">
    <source>
        <dbReference type="RuleBase" id="RU361270"/>
    </source>
</evidence>
<evidence type="ECO:0000313" key="10">
    <source>
        <dbReference type="EMBL" id="TCO56974.1"/>
    </source>
</evidence>
<dbReference type="InterPro" id="IPR023416">
    <property type="entry name" value="Transthyretin/HIU_hydrolase_d"/>
</dbReference>
<protein>
    <recommendedName>
        <fullName evidence="8">5-hydroxyisourate hydrolase</fullName>
        <shortName evidence="8">HIU hydrolase</shortName>
        <shortName evidence="8">HIUHase</shortName>
        <ecNumber evidence="8">3.5.2.17</ecNumber>
    </recommendedName>
</protein>
<proteinExistence type="inferred from homology"/>
<feature type="binding site" evidence="7">
    <location>
        <position position="103"/>
    </location>
    <ligand>
        <name>substrate</name>
    </ligand>
</feature>
<feature type="binding site" evidence="7">
    <location>
        <position position="8"/>
    </location>
    <ligand>
        <name>substrate</name>
    </ligand>
</feature>
<feature type="domain" description="Transthyretin/hydroxyisourate hydrolase" evidence="9">
    <location>
        <begin position="5"/>
        <end position="105"/>
    </location>
</feature>
<dbReference type="OrthoDB" id="9792386at2"/>
<keyword evidence="5 8" id="KW-0659">Purine metabolism</keyword>
<comment type="function">
    <text evidence="2">Catalyzes the hydrolysis of 5-hydroxyisourate (HIU) to 2-oxo-4-hydroxy-4-carboxy-5-ureidoimidazoline (OHCU).</text>
</comment>
<dbReference type="GO" id="GO:0033971">
    <property type="term" value="F:hydroxyisourate hydrolase activity"/>
    <property type="evidence" value="ECO:0007669"/>
    <property type="project" value="UniProtKB-EC"/>
</dbReference>
<dbReference type="InterPro" id="IPR036817">
    <property type="entry name" value="Transthyretin/HIU_hydrolase_sf"/>
</dbReference>
<comment type="subunit">
    <text evidence="4 8">Homotetramer.</text>
</comment>
<evidence type="ECO:0000256" key="1">
    <source>
        <dbReference type="ARBA" id="ARBA00001043"/>
    </source>
</evidence>
<dbReference type="CDD" id="cd05822">
    <property type="entry name" value="TLP_HIUase"/>
    <property type="match status" value="1"/>
</dbReference>
<dbReference type="InterPro" id="IPR014306">
    <property type="entry name" value="Hydroxyisourate_hydrolase"/>
</dbReference>
<comment type="catalytic activity">
    <reaction evidence="1 8">
        <text>5-hydroxyisourate + H2O = 5-hydroxy-2-oxo-4-ureido-2,5-dihydro-1H-imidazole-5-carboxylate + H(+)</text>
        <dbReference type="Rhea" id="RHEA:23736"/>
        <dbReference type="ChEBI" id="CHEBI:15377"/>
        <dbReference type="ChEBI" id="CHEBI:15378"/>
        <dbReference type="ChEBI" id="CHEBI:18072"/>
        <dbReference type="ChEBI" id="CHEBI:58639"/>
        <dbReference type="EC" id="3.5.2.17"/>
    </reaction>
</comment>